<feature type="active site" evidence="11">
    <location>
        <position position="301"/>
    </location>
</feature>
<feature type="region of interest" description="Disordered" evidence="12">
    <location>
        <begin position="1"/>
        <end position="26"/>
    </location>
</feature>
<keyword evidence="10 11" id="KW-0131">Cell cycle</keyword>
<dbReference type="Pfam" id="PF02899">
    <property type="entry name" value="Phage_int_SAM_1"/>
    <property type="match status" value="1"/>
</dbReference>
<evidence type="ECO:0000256" key="8">
    <source>
        <dbReference type="ARBA" id="ARBA00023125"/>
    </source>
</evidence>
<dbReference type="Pfam" id="PF00589">
    <property type="entry name" value="Phage_integrase"/>
    <property type="match status" value="1"/>
</dbReference>
<dbReference type="Proteomes" id="UP000625527">
    <property type="component" value="Unassembled WGS sequence"/>
</dbReference>
<dbReference type="Gene3D" id="1.10.150.130">
    <property type="match status" value="1"/>
</dbReference>
<feature type="active site" description="O-(3'-phospho-DNA)-tyrosine intermediate" evidence="11">
    <location>
        <position position="310"/>
    </location>
</feature>
<keyword evidence="6 11" id="KW-0159">Chromosome partition</keyword>
<sequence length="330" mass="35124">MAARRSEGRGGRRHDGAVPSLTETDGALGEPLRDYLAHLRVERGLSANTVAAYARDLSRYVTHLTVLGRARVRDVTEADVLAHVEAIRRGTDGGAPLSASSTARALAAVRGWHRFAHAEGLADGDPTTEVHAPTRMRRLPHALSVDDVALLLDAAGVGDGALPLRDRALLELLYATGGRISEIVGLDVDDVGEAPVVRLRGKGDKERVVPVGSYAREAVEAYLVRARPELASAARQRGTPALFLNTRGARMSRQSAWAALQAAAGRAGLDGVSPHTLRHSFATHLLAGGADVRVVQELLGHASVTTTQIYTMVTPDALREVYAATHPRAR</sequence>
<keyword evidence="16" id="KW-1185">Reference proteome</keyword>
<dbReference type="PROSITE" id="PS51898">
    <property type="entry name" value="TYR_RECOMBINASE"/>
    <property type="match status" value="1"/>
</dbReference>
<dbReference type="InterPro" id="IPR002104">
    <property type="entry name" value="Integrase_catalytic"/>
</dbReference>
<keyword evidence="7 11" id="KW-0229">DNA integration</keyword>
<dbReference type="HAMAP" id="MF_01808">
    <property type="entry name" value="Recomb_XerC_XerD"/>
    <property type="match status" value="1"/>
</dbReference>
<comment type="subunit">
    <text evidence="11">Forms a cyclic heterotetrameric complex composed of two molecules of XerC and two molecules of XerD.</text>
</comment>
<comment type="function">
    <text evidence="11">Site-specific tyrosine recombinase, which acts by catalyzing the cutting and rejoining of the recombining DNA molecules. The XerC-XerD complex is essential to convert dimers of the bacterial chromosome into monomers to permit their segregation at cell division. It also contributes to the segregational stability of plasmids.</text>
</comment>
<dbReference type="NCBIfam" id="NF001399">
    <property type="entry name" value="PRK00283.1"/>
    <property type="match status" value="1"/>
</dbReference>
<keyword evidence="8 11" id="KW-0238">DNA-binding</keyword>
<feature type="domain" description="Tyr recombinase" evidence="13">
    <location>
        <begin position="138"/>
        <end position="323"/>
    </location>
</feature>
<evidence type="ECO:0000256" key="11">
    <source>
        <dbReference type="HAMAP-Rule" id="MF_01807"/>
    </source>
</evidence>
<dbReference type="InterPro" id="IPR011010">
    <property type="entry name" value="DNA_brk_join_enz"/>
</dbReference>
<feature type="compositionally biased region" description="Basic and acidic residues" evidence="12">
    <location>
        <begin position="1"/>
        <end position="16"/>
    </location>
</feature>
<evidence type="ECO:0000256" key="1">
    <source>
        <dbReference type="ARBA" id="ARBA00004496"/>
    </source>
</evidence>
<feature type="domain" description="Core-binding (CB)" evidence="14">
    <location>
        <begin position="26"/>
        <end position="117"/>
    </location>
</feature>
<proteinExistence type="inferred from homology"/>
<dbReference type="InterPro" id="IPR004107">
    <property type="entry name" value="Integrase_SAM-like_N"/>
</dbReference>
<feature type="active site" evidence="11">
    <location>
        <position position="278"/>
    </location>
</feature>
<keyword evidence="4 11" id="KW-0963">Cytoplasm</keyword>
<evidence type="ECO:0000259" key="13">
    <source>
        <dbReference type="PROSITE" id="PS51898"/>
    </source>
</evidence>
<dbReference type="PANTHER" id="PTHR30349:SF81">
    <property type="entry name" value="TYROSINE RECOMBINASE XERC"/>
    <property type="match status" value="1"/>
</dbReference>
<dbReference type="PROSITE" id="PS51900">
    <property type="entry name" value="CB"/>
    <property type="match status" value="1"/>
</dbReference>
<reference evidence="15 16" key="1">
    <citation type="submission" date="2020-10" db="EMBL/GenBank/DDBJ databases">
        <title>Myceligenerans pegani sp. nov., an endophytic actinomycete isolated from Peganum harmala L. in Xinjiang, China.</title>
        <authorList>
            <person name="Xin L."/>
        </authorList>
    </citation>
    <scope>NUCLEOTIDE SEQUENCE [LARGE SCALE GENOMIC DNA]</scope>
    <source>
        <strain evidence="15 16">TRM65318</strain>
    </source>
</reference>
<evidence type="ECO:0000256" key="12">
    <source>
        <dbReference type="SAM" id="MobiDB-lite"/>
    </source>
</evidence>
<keyword evidence="9 11" id="KW-0233">DNA recombination</keyword>
<dbReference type="InterPro" id="IPR044068">
    <property type="entry name" value="CB"/>
</dbReference>
<comment type="caution">
    <text evidence="15">The sequence shown here is derived from an EMBL/GenBank/DDBJ whole genome shotgun (WGS) entry which is preliminary data.</text>
</comment>
<evidence type="ECO:0000256" key="3">
    <source>
        <dbReference type="ARBA" id="ARBA00015810"/>
    </source>
</evidence>
<comment type="similarity">
    <text evidence="2 11">Belongs to the 'phage' integrase family. XerD subfamily.</text>
</comment>
<organism evidence="15 16">
    <name type="scientific">Myceligenerans pegani</name>
    <dbReference type="NCBI Taxonomy" id="2776917"/>
    <lineage>
        <taxon>Bacteria</taxon>
        <taxon>Bacillati</taxon>
        <taxon>Actinomycetota</taxon>
        <taxon>Actinomycetes</taxon>
        <taxon>Micrococcales</taxon>
        <taxon>Promicromonosporaceae</taxon>
        <taxon>Myceligenerans</taxon>
    </lineage>
</organism>
<name>A0ABR9N6Z2_9MICO</name>
<keyword evidence="5 11" id="KW-0132">Cell division</keyword>
<dbReference type="InterPro" id="IPR023009">
    <property type="entry name" value="Tyrosine_recombinase_XerC/XerD"/>
</dbReference>
<dbReference type="EMBL" id="JADAQT010000113">
    <property type="protein sequence ID" value="MBE1878934.1"/>
    <property type="molecule type" value="Genomic_DNA"/>
</dbReference>
<feature type="active site" evidence="11">
    <location>
        <position position="275"/>
    </location>
</feature>
<dbReference type="PANTHER" id="PTHR30349">
    <property type="entry name" value="PHAGE INTEGRASE-RELATED"/>
    <property type="match status" value="1"/>
</dbReference>
<evidence type="ECO:0000256" key="6">
    <source>
        <dbReference type="ARBA" id="ARBA00022829"/>
    </source>
</evidence>
<feature type="active site" evidence="11">
    <location>
        <position position="179"/>
    </location>
</feature>
<protein>
    <recommendedName>
        <fullName evidence="3 11">Tyrosine recombinase XerD</fullName>
    </recommendedName>
</protein>
<dbReference type="NCBIfam" id="TIGR02225">
    <property type="entry name" value="recomb_XerD"/>
    <property type="match status" value="1"/>
</dbReference>
<evidence type="ECO:0000313" key="16">
    <source>
        <dbReference type="Proteomes" id="UP000625527"/>
    </source>
</evidence>
<evidence type="ECO:0000256" key="9">
    <source>
        <dbReference type="ARBA" id="ARBA00023172"/>
    </source>
</evidence>
<dbReference type="InterPro" id="IPR050090">
    <property type="entry name" value="Tyrosine_recombinase_XerCD"/>
</dbReference>
<comment type="subcellular location">
    <subcellularLocation>
        <location evidence="1 11">Cytoplasm</location>
    </subcellularLocation>
</comment>
<accession>A0ABR9N6Z2</accession>
<evidence type="ECO:0000256" key="10">
    <source>
        <dbReference type="ARBA" id="ARBA00023306"/>
    </source>
</evidence>
<evidence type="ECO:0000259" key="14">
    <source>
        <dbReference type="PROSITE" id="PS51900"/>
    </source>
</evidence>
<evidence type="ECO:0000313" key="15">
    <source>
        <dbReference type="EMBL" id="MBE1878934.1"/>
    </source>
</evidence>
<dbReference type="HAMAP" id="MF_01807">
    <property type="entry name" value="Recomb_XerD"/>
    <property type="match status" value="1"/>
</dbReference>
<dbReference type="InterPro" id="IPR011932">
    <property type="entry name" value="Recomb_XerD"/>
</dbReference>
<dbReference type="InterPro" id="IPR013762">
    <property type="entry name" value="Integrase-like_cat_sf"/>
</dbReference>
<dbReference type="Gene3D" id="1.10.443.10">
    <property type="entry name" value="Intergrase catalytic core"/>
    <property type="match status" value="1"/>
</dbReference>
<evidence type="ECO:0000256" key="4">
    <source>
        <dbReference type="ARBA" id="ARBA00022490"/>
    </source>
</evidence>
<dbReference type="CDD" id="cd00798">
    <property type="entry name" value="INT_XerDC_C"/>
    <property type="match status" value="1"/>
</dbReference>
<dbReference type="SUPFAM" id="SSF56349">
    <property type="entry name" value="DNA breaking-rejoining enzymes"/>
    <property type="match status" value="1"/>
</dbReference>
<dbReference type="InterPro" id="IPR010998">
    <property type="entry name" value="Integrase_recombinase_N"/>
</dbReference>
<gene>
    <name evidence="11 15" type="primary">xerD</name>
    <name evidence="15" type="ORF">IHE71_24895</name>
</gene>
<evidence type="ECO:0000256" key="7">
    <source>
        <dbReference type="ARBA" id="ARBA00022908"/>
    </source>
</evidence>
<feature type="active site" evidence="11">
    <location>
        <position position="202"/>
    </location>
</feature>
<evidence type="ECO:0000256" key="5">
    <source>
        <dbReference type="ARBA" id="ARBA00022618"/>
    </source>
</evidence>
<evidence type="ECO:0000256" key="2">
    <source>
        <dbReference type="ARBA" id="ARBA00010450"/>
    </source>
</evidence>